<dbReference type="AlphaFoldDB" id="A0A8J5MLI5"/>
<keyword evidence="3" id="KW-1185">Reference proteome</keyword>
<proteinExistence type="predicted"/>
<feature type="compositionally biased region" description="Low complexity" evidence="1">
    <location>
        <begin position="168"/>
        <end position="179"/>
    </location>
</feature>
<sequence>MIMLTKICPVTPVKPASVTPLTKRCNIYQRFNANSSVHVRHARPKPKDKVDGGSTGGERSNLRSNYYYYYYYYCYYNHYRTQVNCNQQPITAFLAAPGRSNPNVYYSSRPLSSTQTSPSSGFNPRRNNPRYTPATNPLNPRPLTGYNPRYTPTTNPRPLTGYNSRYIPTTSPLSPRPLTGYNPRYTPVTNPLNPRPLTVYNPSKPFTSQSGSQFDVPISQSGSQYGVPTSQSGVHYGVLGSQSQPPFPQPNIYRPSTHQSTGSPGHNSRRQYSWDYDSITTSIHDLNAALSNMTCVLTSINAIDGDLNIKYEAFINYYSDRPLDASLKGDLVDGVNMCRSYVECLPVEQLKSGLPWKLHRLLDFLKCEKNSRLTSCFKQDLRNNLDQFDLSALPDDGRRTEPVDQLMTILVGAGDMEVF</sequence>
<protein>
    <submittedName>
        <fullName evidence="2">Uncharacterized protein</fullName>
    </submittedName>
</protein>
<evidence type="ECO:0000256" key="1">
    <source>
        <dbReference type="SAM" id="MobiDB-lite"/>
    </source>
</evidence>
<feature type="compositionally biased region" description="Polar residues" evidence="1">
    <location>
        <begin position="105"/>
        <end position="138"/>
    </location>
</feature>
<feature type="region of interest" description="Disordered" evidence="1">
    <location>
        <begin position="36"/>
        <end position="58"/>
    </location>
</feature>
<reference evidence="2" key="1">
    <citation type="journal article" date="2021" name="Sci. Adv.">
        <title>The American lobster genome reveals insights on longevity, neural, and immune adaptations.</title>
        <authorList>
            <person name="Polinski J.M."/>
            <person name="Zimin A.V."/>
            <person name="Clark K.F."/>
            <person name="Kohn A.B."/>
            <person name="Sadowski N."/>
            <person name="Timp W."/>
            <person name="Ptitsyn A."/>
            <person name="Khanna P."/>
            <person name="Romanova D.Y."/>
            <person name="Williams P."/>
            <person name="Greenwood S.J."/>
            <person name="Moroz L.L."/>
            <person name="Walt D.R."/>
            <person name="Bodnar A.G."/>
        </authorList>
    </citation>
    <scope>NUCLEOTIDE SEQUENCE</scope>
    <source>
        <strain evidence="2">GMGI-L3</strain>
    </source>
</reference>
<evidence type="ECO:0000313" key="3">
    <source>
        <dbReference type="Proteomes" id="UP000747542"/>
    </source>
</evidence>
<accession>A0A8J5MLI5</accession>
<feature type="compositionally biased region" description="Polar residues" evidence="1">
    <location>
        <begin position="254"/>
        <end position="266"/>
    </location>
</feature>
<dbReference type="Proteomes" id="UP000747542">
    <property type="component" value="Unassembled WGS sequence"/>
</dbReference>
<gene>
    <name evidence="2" type="ORF">Hamer_G025423</name>
</gene>
<feature type="region of interest" description="Disordered" evidence="1">
    <location>
        <begin position="105"/>
        <end position="269"/>
    </location>
</feature>
<feature type="compositionally biased region" description="Low complexity" evidence="1">
    <location>
        <begin position="144"/>
        <end position="158"/>
    </location>
</feature>
<name>A0A8J5MLI5_HOMAM</name>
<comment type="caution">
    <text evidence="2">The sequence shown here is derived from an EMBL/GenBank/DDBJ whole genome shotgun (WGS) entry which is preliminary data.</text>
</comment>
<organism evidence="2 3">
    <name type="scientific">Homarus americanus</name>
    <name type="common">American lobster</name>
    <dbReference type="NCBI Taxonomy" id="6706"/>
    <lineage>
        <taxon>Eukaryota</taxon>
        <taxon>Metazoa</taxon>
        <taxon>Ecdysozoa</taxon>
        <taxon>Arthropoda</taxon>
        <taxon>Crustacea</taxon>
        <taxon>Multicrustacea</taxon>
        <taxon>Malacostraca</taxon>
        <taxon>Eumalacostraca</taxon>
        <taxon>Eucarida</taxon>
        <taxon>Decapoda</taxon>
        <taxon>Pleocyemata</taxon>
        <taxon>Astacidea</taxon>
        <taxon>Nephropoidea</taxon>
        <taxon>Nephropidae</taxon>
        <taxon>Homarus</taxon>
    </lineage>
</organism>
<evidence type="ECO:0000313" key="2">
    <source>
        <dbReference type="EMBL" id="KAG7155811.1"/>
    </source>
</evidence>
<feature type="compositionally biased region" description="Polar residues" evidence="1">
    <location>
        <begin position="200"/>
        <end position="233"/>
    </location>
</feature>
<dbReference type="EMBL" id="JAHLQT010040325">
    <property type="protein sequence ID" value="KAG7155811.1"/>
    <property type="molecule type" value="Genomic_DNA"/>
</dbReference>